<proteinExistence type="inferred from homology"/>
<evidence type="ECO:0000313" key="13">
    <source>
        <dbReference type="Proteomes" id="UP001515500"/>
    </source>
</evidence>
<dbReference type="InterPro" id="IPR034197">
    <property type="entry name" value="Peptidases_S8_3"/>
</dbReference>
<evidence type="ECO:0000256" key="4">
    <source>
        <dbReference type="ARBA" id="ARBA00022801"/>
    </source>
</evidence>
<dbReference type="RefSeq" id="XP_039134533.1">
    <property type="nucleotide sequence ID" value="XM_039278599.1"/>
</dbReference>
<sequence>MKFLLSNIVALLLVFYLLSLASGKEEKKKDVYIVYMGAAAPASSPETLTQTHLQLLTSVIKRHEHPKLIQSYKHGFSGFAVKLSKDEALAMSRKKGVISVFVDPIYHLHTTRSWDFLQLQNSIETSSPSKSIKAEATSSSIGGEDTIIGLLDTGIWPELPSFSDKGMGPLKRKGWKGTCVNASDFNSSNCNMKLIGARAYSTDDSSLPYSFTDADSPRDDDGHGTHTASTAAGAAVSNASYYGVAAGTAKGGSPTSRIAMYKVCGLFGCSGSSILAAFDDAIADGVDVLSISLGASSVFSNPDFDKDPIAIGSFHAVEKNVIVVCSAGNDGPLPESVVNAAPWILTVAATTIDRKFESDIVLGRNKHVIKGQAINFSTLRKSPTFSLIYGRSAKSKSRSSTDQSASHCKLESLDKKKIKGKIIVCKNSDDDDTSNSIIVDQLKGSGVIGVILVKDQQKSIASTYLDFPVTEILLQAADELFTYINSTEKPVTTILPTVAVTKYKPAPQIAYFSSRGPSSQTKNILKPDIAAPGVDILAGWPMTLSSDVPPGKKPSGFNLLSGTSMACPHVAGVAANIKSWNLAWSPAAIRSAIMTTAILMNNNKTQLMTDSGSVATPYDFGAGEVNPTAALQPGLIYDATPKDYLLFLCNYGYDKAKIKLISASIPVGFKCPKNSSKDLISGMNYPSIAVSNLQGQEKRTVSRTLTNVGGKEVITYIVSVQSPVEVEVKVVPEKLQFTKKNKKLNYDVTFSVKDFSKKSDLFGWITWSDDKHRVRTPYVLSRK</sequence>
<dbReference type="Proteomes" id="UP001515500">
    <property type="component" value="Chromosome 11"/>
</dbReference>
<keyword evidence="13" id="KW-1185">Reference proteome</keyword>
<dbReference type="PANTHER" id="PTHR10795">
    <property type="entry name" value="PROPROTEIN CONVERTASE SUBTILISIN/KEXIN"/>
    <property type="match status" value="1"/>
</dbReference>
<dbReference type="CDD" id="cd04852">
    <property type="entry name" value="Peptidases_S8_3"/>
    <property type="match status" value="1"/>
</dbReference>
<dbReference type="Gene3D" id="3.50.30.30">
    <property type="match status" value="1"/>
</dbReference>
<dbReference type="InterPro" id="IPR036852">
    <property type="entry name" value="Peptidase_S8/S53_dom_sf"/>
</dbReference>
<dbReference type="InterPro" id="IPR037045">
    <property type="entry name" value="S8pro/Inhibitor_I9_sf"/>
</dbReference>
<dbReference type="SUPFAM" id="SSF52743">
    <property type="entry name" value="Subtilisin-like"/>
    <property type="match status" value="1"/>
</dbReference>
<feature type="active site" description="Charge relay system" evidence="6 7">
    <location>
        <position position="564"/>
    </location>
</feature>
<dbReference type="Pfam" id="PF05922">
    <property type="entry name" value="Inhibitor_I9"/>
    <property type="match status" value="1"/>
</dbReference>
<evidence type="ECO:0000256" key="3">
    <source>
        <dbReference type="ARBA" id="ARBA00022729"/>
    </source>
</evidence>
<dbReference type="CDD" id="cd02120">
    <property type="entry name" value="PA_subtilisin_like"/>
    <property type="match status" value="1"/>
</dbReference>
<dbReference type="InterPro" id="IPR000209">
    <property type="entry name" value="Peptidase_S8/S53_dom"/>
</dbReference>
<evidence type="ECO:0000259" key="11">
    <source>
        <dbReference type="Pfam" id="PF05922"/>
    </source>
</evidence>
<dbReference type="Pfam" id="PF17766">
    <property type="entry name" value="fn3_6"/>
    <property type="match status" value="1"/>
</dbReference>
<feature type="domain" description="Peptidase S8/S53" evidence="10">
    <location>
        <begin position="143"/>
        <end position="623"/>
    </location>
</feature>
<evidence type="ECO:0000256" key="2">
    <source>
        <dbReference type="ARBA" id="ARBA00022670"/>
    </source>
</evidence>
<feature type="domain" description="Inhibitor I9" evidence="11">
    <location>
        <begin position="31"/>
        <end position="109"/>
    </location>
</feature>
<dbReference type="InterPro" id="IPR041469">
    <property type="entry name" value="Subtilisin-like_FN3"/>
</dbReference>
<evidence type="ECO:0000256" key="1">
    <source>
        <dbReference type="ARBA" id="ARBA00011073"/>
    </source>
</evidence>
<dbReference type="Pfam" id="PF00082">
    <property type="entry name" value="Peptidase_S8"/>
    <property type="match status" value="1"/>
</dbReference>
<evidence type="ECO:0000256" key="7">
    <source>
        <dbReference type="PROSITE-ProRule" id="PRU01240"/>
    </source>
</evidence>
<accession>A0AB40C5U2</accession>
<keyword evidence="5 7" id="KW-0720">Serine protease</keyword>
<comment type="similarity">
    <text evidence="1 7">Belongs to the peptidase S8 family.</text>
</comment>
<dbReference type="InterPro" id="IPR010259">
    <property type="entry name" value="S8pro/Inhibitor_I9"/>
</dbReference>
<evidence type="ECO:0000256" key="5">
    <source>
        <dbReference type="ARBA" id="ARBA00022825"/>
    </source>
</evidence>
<evidence type="ECO:0000256" key="6">
    <source>
        <dbReference type="PIRSR" id="PIRSR615500-1"/>
    </source>
</evidence>
<protein>
    <submittedName>
        <fullName evidence="14">CO(2)-response secreted protease-like</fullName>
    </submittedName>
</protein>
<feature type="compositionally biased region" description="Basic and acidic residues" evidence="8">
    <location>
        <begin position="215"/>
        <end position="224"/>
    </location>
</feature>
<dbReference type="PROSITE" id="PS51892">
    <property type="entry name" value="SUBTILASE"/>
    <property type="match status" value="1"/>
</dbReference>
<feature type="active site" description="Charge relay system" evidence="6 7">
    <location>
        <position position="152"/>
    </location>
</feature>
<gene>
    <name evidence="14" type="primary">LOC120271913</name>
</gene>
<dbReference type="GO" id="GO:0006508">
    <property type="term" value="P:proteolysis"/>
    <property type="evidence" value="ECO:0007669"/>
    <property type="project" value="UniProtKB-KW"/>
</dbReference>
<feature type="active site" description="Charge relay system" evidence="6 7">
    <location>
        <position position="223"/>
    </location>
</feature>
<dbReference type="Gene3D" id="3.40.50.200">
    <property type="entry name" value="Peptidase S8/S53 domain"/>
    <property type="match status" value="1"/>
</dbReference>
<reference evidence="14" key="1">
    <citation type="submission" date="2025-08" db="UniProtKB">
        <authorList>
            <consortium name="RefSeq"/>
        </authorList>
    </citation>
    <scope>IDENTIFICATION</scope>
</reference>
<feature type="region of interest" description="Disordered" evidence="8">
    <location>
        <begin position="210"/>
        <end position="229"/>
    </location>
</feature>
<dbReference type="GO" id="GO:0004252">
    <property type="term" value="F:serine-type endopeptidase activity"/>
    <property type="evidence" value="ECO:0007669"/>
    <property type="project" value="UniProtKB-UniRule"/>
</dbReference>
<evidence type="ECO:0000313" key="14">
    <source>
        <dbReference type="RefSeq" id="XP_039134533.1"/>
    </source>
</evidence>
<feature type="signal peptide" evidence="9">
    <location>
        <begin position="1"/>
        <end position="23"/>
    </location>
</feature>
<keyword evidence="2 7" id="KW-0645">Protease</keyword>
<evidence type="ECO:0000259" key="10">
    <source>
        <dbReference type="Pfam" id="PF00082"/>
    </source>
</evidence>
<dbReference type="InterPro" id="IPR015500">
    <property type="entry name" value="Peptidase_S8_subtilisin-rel"/>
</dbReference>
<name>A0AB40C5U2_DIOCR</name>
<feature type="chain" id="PRO_5044205786" evidence="9">
    <location>
        <begin position="24"/>
        <end position="783"/>
    </location>
</feature>
<keyword evidence="3 9" id="KW-0732">Signal</keyword>
<dbReference type="Gene3D" id="2.60.40.2310">
    <property type="match status" value="1"/>
</dbReference>
<feature type="domain" description="Subtilisin-like protease fibronectin type-III" evidence="12">
    <location>
        <begin position="683"/>
        <end position="779"/>
    </location>
</feature>
<dbReference type="GeneID" id="120271913"/>
<evidence type="ECO:0000259" key="12">
    <source>
        <dbReference type="Pfam" id="PF17766"/>
    </source>
</evidence>
<dbReference type="FunFam" id="3.40.50.200:FF:000006">
    <property type="entry name" value="Subtilisin-like protease SBT1.5"/>
    <property type="match status" value="1"/>
</dbReference>
<dbReference type="InterPro" id="IPR023828">
    <property type="entry name" value="Peptidase_S8_Ser-AS"/>
</dbReference>
<dbReference type="PRINTS" id="PR00723">
    <property type="entry name" value="SUBTILISIN"/>
</dbReference>
<dbReference type="InterPro" id="IPR045051">
    <property type="entry name" value="SBT"/>
</dbReference>
<dbReference type="PROSITE" id="PS00138">
    <property type="entry name" value="SUBTILASE_SER"/>
    <property type="match status" value="1"/>
</dbReference>
<evidence type="ECO:0000256" key="9">
    <source>
        <dbReference type="SAM" id="SignalP"/>
    </source>
</evidence>
<dbReference type="AlphaFoldDB" id="A0AB40C5U2"/>
<evidence type="ECO:0000256" key="8">
    <source>
        <dbReference type="SAM" id="MobiDB-lite"/>
    </source>
</evidence>
<dbReference type="Gene3D" id="3.30.70.80">
    <property type="entry name" value="Peptidase S8 propeptide/proteinase inhibitor I9"/>
    <property type="match status" value="1"/>
</dbReference>
<keyword evidence="4 7" id="KW-0378">Hydrolase</keyword>
<organism evidence="13 14">
    <name type="scientific">Dioscorea cayennensis subsp. rotundata</name>
    <name type="common">White Guinea yam</name>
    <name type="synonym">Dioscorea rotundata</name>
    <dbReference type="NCBI Taxonomy" id="55577"/>
    <lineage>
        <taxon>Eukaryota</taxon>
        <taxon>Viridiplantae</taxon>
        <taxon>Streptophyta</taxon>
        <taxon>Embryophyta</taxon>
        <taxon>Tracheophyta</taxon>
        <taxon>Spermatophyta</taxon>
        <taxon>Magnoliopsida</taxon>
        <taxon>Liliopsida</taxon>
        <taxon>Dioscoreales</taxon>
        <taxon>Dioscoreaceae</taxon>
        <taxon>Dioscorea</taxon>
    </lineage>
</organism>